<keyword evidence="3" id="KW-0238">DNA-binding</keyword>
<evidence type="ECO:0000256" key="2">
    <source>
        <dbReference type="ARBA" id="ARBA00022908"/>
    </source>
</evidence>
<proteinExistence type="inferred from homology"/>
<dbReference type="PROSITE" id="PS51736">
    <property type="entry name" value="RECOMBINASES_3"/>
    <property type="match status" value="1"/>
</dbReference>
<dbReference type="SUPFAM" id="SSF53041">
    <property type="entry name" value="Resolvase-like"/>
    <property type="match status" value="1"/>
</dbReference>
<keyword evidence="2" id="KW-0229">DNA integration</keyword>
<dbReference type="GO" id="GO:0000150">
    <property type="term" value="F:DNA strand exchange activity"/>
    <property type="evidence" value="ECO:0007669"/>
    <property type="project" value="InterPro"/>
</dbReference>
<evidence type="ECO:0000259" key="7">
    <source>
        <dbReference type="PROSITE" id="PS51736"/>
    </source>
</evidence>
<accession>I3VLW4</accession>
<dbReference type="PANTHER" id="PTHR30461">
    <property type="entry name" value="DNA-INVERTASE FROM LAMBDOID PROPHAGE"/>
    <property type="match status" value="1"/>
</dbReference>
<feature type="domain" description="Resolvase/invertase-type recombinase catalytic" evidence="7">
    <location>
        <begin position="41"/>
        <end position="184"/>
    </location>
</feature>
<keyword evidence="4" id="KW-0233">DNA recombination</keyword>
<evidence type="ECO:0000256" key="3">
    <source>
        <dbReference type="ARBA" id="ARBA00023125"/>
    </source>
</evidence>
<evidence type="ECO:0000313" key="8">
    <source>
        <dbReference type="EMBL" id="AFK80958.1"/>
    </source>
</evidence>
<reference evidence="8" key="1">
    <citation type="journal article" date="2012" name="Environ. Microbiol. Rep.">
        <title>Natural replacement of vertically inherited lux-rib genes of Photobacterium aquimaris by horizontally acquired homologues.</title>
        <authorList>
            <person name="Urbanczyk H."/>
            <person name="Furukawa T."/>
            <person name="Yamamoto Y."/>
            <person name="Dunlap P.V."/>
        </authorList>
    </citation>
    <scope>NUCLEOTIDE SEQUENCE</scope>
    <source>
        <strain evidence="8">NBRC 104633</strain>
    </source>
</reference>
<dbReference type="GO" id="GO:0015074">
    <property type="term" value="P:DNA integration"/>
    <property type="evidence" value="ECO:0007669"/>
    <property type="project" value="UniProtKB-KW"/>
</dbReference>
<organism evidence="8">
    <name type="scientific">Photobacterium aquimaris</name>
    <dbReference type="NCBI Taxonomy" id="512643"/>
    <lineage>
        <taxon>Bacteria</taxon>
        <taxon>Pseudomonadati</taxon>
        <taxon>Pseudomonadota</taxon>
        <taxon>Gammaproteobacteria</taxon>
        <taxon>Vibrionales</taxon>
        <taxon>Vibrionaceae</taxon>
        <taxon>Photobacterium</taxon>
    </lineage>
</organism>
<gene>
    <name evidence="8" type="primary">resR</name>
</gene>
<dbReference type="PROSITE" id="PS00397">
    <property type="entry name" value="RECOMBINASES_1"/>
    <property type="match status" value="1"/>
</dbReference>
<dbReference type="InterPro" id="IPR036162">
    <property type="entry name" value="Resolvase-like_N_sf"/>
</dbReference>
<dbReference type="GO" id="GO:0003677">
    <property type="term" value="F:DNA binding"/>
    <property type="evidence" value="ECO:0007669"/>
    <property type="project" value="UniProtKB-KW"/>
</dbReference>
<dbReference type="Gene3D" id="1.10.10.60">
    <property type="entry name" value="Homeodomain-like"/>
    <property type="match status" value="1"/>
</dbReference>
<dbReference type="Pfam" id="PF13384">
    <property type="entry name" value="HTH_23"/>
    <property type="match status" value="1"/>
</dbReference>
<dbReference type="PANTHER" id="PTHR30461:SF2">
    <property type="entry name" value="SERINE RECOMBINASE PINE-RELATED"/>
    <property type="match status" value="1"/>
</dbReference>
<dbReference type="InterPro" id="IPR006119">
    <property type="entry name" value="Resolv_N"/>
</dbReference>
<dbReference type="CDD" id="cd03768">
    <property type="entry name" value="SR_ResInv"/>
    <property type="match status" value="1"/>
</dbReference>
<evidence type="ECO:0000256" key="1">
    <source>
        <dbReference type="ARBA" id="ARBA00009913"/>
    </source>
</evidence>
<dbReference type="SMART" id="SM00857">
    <property type="entry name" value="Resolvase"/>
    <property type="match status" value="1"/>
</dbReference>
<sequence length="242" mass="27568">MPNCIRVNILYCVRFWCLLFDMHTLHLAHDNHKHTAGADKMEFAYVRVSTTTQTTDSQISDIQKSYPGIEISTDVCSGTVPATEREQLSRLLDKLRKDNVLVVWWIDRLGRDYHDSETTIRELLNRGVTIKTINQNMTFAYSGNDMQDMTTNIQLTMITAMAAAERKNRLASAEAGRQAIKQDPKLWAEKFSGRKPNMERKAKIIELLEQGLSVREVAMKVGCNPSTVQRAKKTSSLYVNLK</sequence>
<dbReference type="InterPro" id="IPR009057">
    <property type="entry name" value="Homeodomain-like_sf"/>
</dbReference>
<evidence type="ECO:0000256" key="6">
    <source>
        <dbReference type="PROSITE-ProRule" id="PRU10137"/>
    </source>
</evidence>
<name>I3VLW4_9GAMM</name>
<evidence type="ECO:0000256" key="5">
    <source>
        <dbReference type="PIRSR" id="PIRSR606118-50"/>
    </source>
</evidence>
<dbReference type="SUPFAM" id="SSF46689">
    <property type="entry name" value="Homeodomain-like"/>
    <property type="match status" value="1"/>
</dbReference>
<protein>
    <submittedName>
        <fullName evidence="8">Putative resolvase</fullName>
    </submittedName>
</protein>
<evidence type="ECO:0000256" key="4">
    <source>
        <dbReference type="ARBA" id="ARBA00023172"/>
    </source>
</evidence>
<dbReference type="InterPro" id="IPR050639">
    <property type="entry name" value="SSR_resolvase"/>
</dbReference>
<feature type="active site" description="O-(5'-phospho-DNA)-serine intermediate" evidence="5 6">
    <location>
        <position position="49"/>
    </location>
</feature>
<comment type="similarity">
    <text evidence="1">Belongs to the site-specific recombinase resolvase family.</text>
</comment>
<dbReference type="AlphaFoldDB" id="I3VLW4"/>
<dbReference type="Pfam" id="PF00239">
    <property type="entry name" value="Resolvase"/>
    <property type="match status" value="1"/>
</dbReference>
<dbReference type="Gene3D" id="3.40.50.1390">
    <property type="entry name" value="Resolvase, N-terminal catalytic domain"/>
    <property type="match status" value="1"/>
</dbReference>
<dbReference type="InterPro" id="IPR006118">
    <property type="entry name" value="Recombinase_CS"/>
</dbReference>
<dbReference type="EMBL" id="JQ229765">
    <property type="protein sequence ID" value="AFK80958.1"/>
    <property type="molecule type" value="Genomic_DNA"/>
</dbReference>